<dbReference type="EMBL" id="LR798199">
    <property type="protein sequence ID" value="CAB5156420.1"/>
    <property type="molecule type" value="Genomic_DNA"/>
</dbReference>
<sequence>MSLMTWILIALAVYALLAWVTADRFDKDDPT</sequence>
<name>A0A6J7WE29_9CAUD</name>
<proteinExistence type="predicted"/>
<gene>
    <name evidence="1" type="ORF">UFOVP150_67</name>
</gene>
<evidence type="ECO:0000313" key="1">
    <source>
        <dbReference type="EMBL" id="CAB5156420.1"/>
    </source>
</evidence>
<organism evidence="1">
    <name type="scientific">uncultured Caudovirales phage</name>
    <dbReference type="NCBI Taxonomy" id="2100421"/>
    <lineage>
        <taxon>Viruses</taxon>
        <taxon>Duplodnaviria</taxon>
        <taxon>Heunggongvirae</taxon>
        <taxon>Uroviricota</taxon>
        <taxon>Caudoviricetes</taxon>
        <taxon>Peduoviridae</taxon>
        <taxon>Maltschvirus</taxon>
        <taxon>Maltschvirus maltsch</taxon>
    </lineage>
</organism>
<reference evidence="1" key="1">
    <citation type="submission" date="2020-05" db="EMBL/GenBank/DDBJ databases">
        <authorList>
            <person name="Chiriac C."/>
            <person name="Salcher M."/>
            <person name="Ghai R."/>
            <person name="Kavagutti S V."/>
        </authorList>
    </citation>
    <scope>NUCLEOTIDE SEQUENCE</scope>
</reference>
<accession>A0A6J7WE29</accession>
<protein>
    <submittedName>
        <fullName evidence="1">Uncharacterized protein</fullName>
    </submittedName>
</protein>